<dbReference type="OrthoDB" id="9970435at2759"/>
<evidence type="ECO:0000313" key="4">
    <source>
        <dbReference type="Proteomes" id="UP001152797"/>
    </source>
</evidence>
<dbReference type="AlphaFoldDB" id="A0A9P1DUB2"/>
<dbReference type="EMBL" id="CAMXCT010006553">
    <property type="protein sequence ID" value="CAI4015825.1"/>
    <property type="molecule type" value="Genomic_DNA"/>
</dbReference>
<organism evidence="2">
    <name type="scientific">Cladocopium goreaui</name>
    <dbReference type="NCBI Taxonomy" id="2562237"/>
    <lineage>
        <taxon>Eukaryota</taxon>
        <taxon>Sar</taxon>
        <taxon>Alveolata</taxon>
        <taxon>Dinophyceae</taxon>
        <taxon>Suessiales</taxon>
        <taxon>Symbiodiniaceae</taxon>
        <taxon>Cladocopium</taxon>
    </lineage>
</organism>
<gene>
    <name evidence="2" type="ORF">C1SCF055_LOCUS40629</name>
</gene>
<dbReference type="EMBL" id="CAMXCT020006553">
    <property type="protein sequence ID" value="CAL1169200.1"/>
    <property type="molecule type" value="Genomic_DNA"/>
</dbReference>
<dbReference type="PANTHER" id="PTHR31558:SF3">
    <property type="entry name" value="CW14 PROTEIN"/>
    <property type="match status" value="1"/>
</dbReference>
<evidence type="ECO:0000313" key="2">
    <source>
        <dbReference type="EMBL" id="CAI4015825.1"/>
    </source>
</evidence>
<dbReference type="PANTHER" id="PTHR31558">
    <property type="entry name" value="CW14 PROTEIN"/>
    <property type="match status" value="1"/>
</dbReference>
<feature type="domain" description="Protein ENHANCED DISEASE RESISTANCE 2 C-terminal" evidence="1">
    <location>
        <begin position="1"/>
        <end position="216"/>
    </location>
</feature>
<protein>
    <submittedName>
        <fullName evidence="3">Protein ENHANCED DISEASE RESISTANCE 2 C-terminal domain-containing protein</fullName>
    </submittedName>
</protein>
<accession>A0A9P1DUB2</accession>
<sequence length="257" mass="28196">MKTRQKLRSGDATYRCIGVEVLQAPFQLYSCLEGLYPQTSTSSALPKVILVHFQLPLKPGPIYGSHPADDPGCSVVIFFKLKEPVLDSPALGLLQRFLEADHPKTEGFAVSGCLKVVGLLENLDELDIPAAARPVVRKFNGKPVLIEKESRHLRFGDALEILVDVRGFNPLARQLLCRLRGQLPKSVMQLGILVQGVEDFELPEGFLGVARLDGLDLLNGRSVEIPSSPRSPMTGPQETTRATLPCTGWCCRRKKGT</sequence>
<name>A0A9P1DUB2_9DINO</name>
<reference evidence="2" key="1">
    <citation type="submission" date="2022-10" db="EMBL/GenBank/DDBJ databases">
        <authorList>
            <person name="Chen Y."/>
            <person name="Dougan E. K."/>
            <person name="Chan C."/>
            <person name="Rhodes N."/>
            <person name="Thang M."/>
        </authorList>
    </citation>
    <scope>NUCLEOTIDE SEQUENCE</scope>
</reference>
<dbReference type="Pfam" id="PF07059">
    <property type="entry name" value="EDR2_C"/>
    <property type="match status" value="1"/>
</dbReference>
<evidence type="ECO:0000259" key="1">
    <source>
        <dbReference type="Pfam" id="PF07059"/>
    </source>
</evidence>
<evidence type="ECO:0000313" key="3">
    <source>
        <dbReference type="EMBL" id="CAL4803137.1"/>
    </source>
</evidence>
<keyword evidence="4" id="KW-1185">Reference proteome</keyword>
<comment type="caution">
    <text evidence="2">The sequence shown here is derived from an EMBL/GenBank/DDBJ whole genome shotgun (WGS) entry which is preliminary data.</text>
</comment>
<dbReference type="EMBL" id="CAMXCT030006553">
    <property type="protein sequence ID" value="CAL4803137.1"/>
    <property type="molecule type" value="Genomic_DNA"/>
</dbReference>
<proteinExistence type="predicted"/>
<reference evidence="3 4" key="2">
    <citation type="submission" date="2024-05" db="EMBL/GenBank/DDBJ databases">
        <authorList>
            <person name="Chen Y."/>
            <person name="Shah S."/>
            <person name="Dougan E. K."/>
            <person name="Thang M."/>
            <person name="Chan C."/>
        </authorList>
    </citation>
    <scope>NUCLEOTIDE SEQUENCE [LARGE SCALE GENOMIC DNA]</scope>
</reference>
<dbReference type="Proteomes" id="UP001152797">
    <property type="component" value="Unassembled WGS sequence"/>
</dbReference>
<dbReference type="InterPro" id="IPR009769">
    <property type="entry name" value="EDR2_C"/>
</dbReference>